<dbReference type="EMBL" id="JASBWS010000001">
    <property type="protein sequence ID" value="KAJ9117877.1"/>
    <property type="molecule type" value="Genomic_DNA"/>
</dbReference>
<keyword evidence="2" id="KW-1185">Reference proteome</keyword>
<name>A0ACC2X1W7_9TREE</name>
<gene>
    <name evidence="1" type="ORF">QFC20_000158</name>
</gene>
<proteinExistence type="predicted"/>
<sequence length="709" mass="78061">MLLGLVTLVLFACQPLLQVTAFDDASRLGKYITGIPIYRTAGNTNAVQVSLEGQNVNLTLSTSVDYIMVVGSDCANCAIDAEPYDPSRSITWKSSGTALDYKFENPYAHPGPRTAQQADDVDSPESPTLMDIDGVIGTERITDARQDKELRSIVVVQSMSAADGGNGRARMERGSAGFWGLGIDTSATNFTVGFAMNPWSSDMTASAGELHWGAALGTSYEGAFNWIETLSKAPFWSIALDRISVNGYDLAGKGLPTVLDPGYNVIAVPYAIAQQLYARVKGAIVPCENQFILSVRINSQTYDIPNESLIQMQTAKECWGAIVAWSEGTAPDQSGRVVLGTPFLAYFYAVLFYGEQGNFVGIAGRPGLATKPSRYGSQKLSGSATGGIVAAVTVVLILGLVACYARQSSSPAGWYHRAMRKQHRVAVNQMKMINPMAPTPPIMLGAPPIMATPRTEIYSKPYFKGFSARERSQGMVVDPNLMAFQQQQEQLLNDQHDKPPAGHVHEAHHQHHDSGHHNQAHHADHATDSGEGGFFGAFRRFFQREPTAQNHDSESPHRRRRRRHFSHERHESGNMPTDFHSTPGPSRPHSSHSKRHRHRRHHASSSYDGRGSRGDTYTGYDTPNSAFLAHSGAQAGHNPYHGPYPSQWGQIPIMPGEEQLFYDPQQQHPHMGGPMIHNGPHEAYEQQHLPPPYPMPQQNHEGYFRRMFE</sequence>
<evidence type="ECO:0000313" key="1">
    <source>
        <dbReference type="EMBL" id="KAJ9117877.1"/>
    </source>
</evidence>
<evidence type="ECO:0000313" key="2">
    <source>
        <dbReference type="Proteomes" id="UP001230649"/>
    </source>
</evidence>
<reference evidence="1" key="1">
    <citation type="submission" date="2023-04" db="EMBL/GenBank/DDBJ databases">
        <title>Draft Genome sequencing of Naganishia species isolated from polar environments using Oxford Nanopore Technology.</title>
        <authorList>
            <person name="Leo P."/>
            <person name="Venkateswaran K."/>
        </authorList>
    </citation>
    <scope>NUCLEOTIDE SEQUENCE</scope>
    <source>
        <strain evidence="1">MNA-CCFEE 5262</strain>
    </source>
</reference>
<dbReference type="Proteomes" id="UP001230649">
    <property type="component" value="Unassembled WGS sequence"/>
</dbReference>
<protein>
    <submittedName>
        <fullName evidence="1">Uncharacterized protein</fullName>
    </submittedName>
</protein>
<comment type="caution">
    <text evidence="1">The sequence shown here is derived from an EMBL/GenBank/DDBJ whole genome shotgun (WGS) entry which is preliminary data.</text>
</comment>
<organism evidence="1 2">
    <name type="scientific">Naganishia adeliensis</name>
    <dbReference type="NCBI Taxonomy" id="92952"/>
    <lineage>
        <taxon>Eukaryota</taxon>
        <taxon>Fungi</taxon>
        <taxon>Dikarya</taxon>
        <taxon>Basidiomycota</taxon>
        <taxon>Agaricomycotina</taxon>
        <taxon>Tremellomycetes</taxon>
        <taxon>Filobasidiales</taxon>
        <taxon>Filobasidiaceae</taxon>
        <taxon>Naganishia</taxon>
    </lineage>
</organism>
<accession>A0ACC2X1W7</accession>